<comment type="caution">
    <text evidence="1">The sequence shown here is derived from an EMBL/GenBank/DDBJ whole genome shotgun (WGS) entry which is preliminary data.</text>
</comment>
<reference evidence="1 2" key="1">
    <citation type="submission" date="2024-06" db="EMBL/GenBank/DDBJ databases">
        <authorList>
            <person name="Kraege A."/>
            <person name="Thomma B."/>
        </authorList>
    </citation>
    <scope>NUCLEOTIDE SEQUENCE [LARGE SCALE GENOMIC DNA]</scope>
</reference>
<dbReference type="EMBL" id="CAXHTA020000011">
    <property type="protein sequence ID" value="CAL5224938.1"/>
    <property type="molecule type" value="Genomic_DNA"/>
</dbReference>
<dbReference type="PANTHER" id="PTHR31366">
    <property type="entry name" value="UPF0739 PROTEIN C1ORF74"/>
    <property type="match status" value="1"/>
</dbReference>
<dbReference type="Pfam" id="PF14953">
    <property type="entry name" value="DUF4504"/>
    <property type="match status" value="1"/>
</dbReference>
<gene>
    <name evidence="1" type="primary">g7707</name>
    <name evidence="1" type="ORF">VP750_LOCUS6597</name>
</gene>
<dbReference type="Proteomes" id="UP001497392">
    <property type="component" value="Unassembled WGS sequence"/>
</dbReference>
<protein>
    <submittedName>
        <fullName evidence="1">G7707 protein</fullName>
    </submittedName>
</protein>
<keyword evidence="2" id="KW-1185">Reference proteome</keyword>
<accession>A0ABP1G3F5</accession>
<sequence>MAAGGADLPQLIVEAVREKARTVRALRTKWALLARDLLALATGMRTAVMLDYVALQPEALLDLVGTVAGICHEAGQHMVVGVWDSCCYVLRRDLLAERACNREAVLWLKLVGDGPQKHMRPASPLNQEAVQQQVEGLLRLLHSANPAQDVCNLATCDGYYIMPTLNGWLLGYPVVYLADEATVQATADHLSSQGVVRHIAMAANSTLKAACQRSGLSNNAAFEELEVLLSFTVPVEAADAGKGVALLQWVSGLQSSLECQASVGWGNFRVECEETSQRMQL</sequence>
<evidence type="ECO:0000313" key="2">
    <source>
        <dbReference type="Proteomes" id="UP001497392"/>
    </source>
</evidence>
<dbReference type="PANTHER" id="PTHR31366:SF2">
    <property type="entry name" value="UPF0739 PROTEIN C1ORF74"/>
    <property type="match status" value="1"/>
</dbReference>
<organism evidence="1 2">
    <name type="scientific">Coccomyxa viridis</name>
    <dbReference type="NCBI Taxonomy" id="1274662"/>
    <lineage>
        <taxon>Eukaryota</taxon>
        <taxon>Viridiplantae</taxon>
        <taxon>Chlorophyta</taxon>
        <taxon>core chlorophytes</taxon>
        <taxon>Trebouxiophyceae</taxon>
        <taxon>Trebouxiophyceae incertae sedis</taxon>
        <taxon>Coccomyxaceae</taxon>
        <taxon>Coccomyxa</taxon>
    </lineage>
</organism>
<dbReference type="InterPro" id="IPR027850">
    <property type="entry name" value="DUF4504"/>
</dbReference>
<name>A0ABP1G3F5_9CHLO</name>
<proteinExistence type="predicted"/>
<evidence type="ECO:0000313" key="1">
    <source>
        <dbReference type="EMBL" id="CAL5224938.1"/>
    </source>
</evidence>